<dbReference type="EMBL" id="NCKU01005791">
    <property type="protein sequence ID" value="RWS04167.1"/>
    <property type="molecule type" value="Genomic_DNA"/>
</dbReference>
<dbReference type="GO" id="GO:0046872">
    <property type="term" value="F:metal ion binding"/>
    <property type="evidence" value="ECO:0007669"/>
    <property type="project" value="UniProtKB-KW"/>
</dbReference>
<reference evidence="10 11" key="1">
    <citation type="journal article" date="2018" name="Gigascience">
        <title>Genomes of trombidid mites reveal novel predicted allergens and laterally-transferred genes associated with secondary metabolism.</title>
        <authorList>
            <person name="Dong X."/>
            <person name="Chaisiri K."/>
            <person name="Xia D."/>
            <person name="Armstrong S.D."/>
            <person name="Fang Y."/>
            <person name="Donnelly M.J."/>
            <person name="Kadowaki T."/>
            <person name="McGarry J.W."/>
            <person name="Darby A.C."/>
            <person name="Makepeace B.L."/>
        </authorList>
    </citation>
    <scope>NUCLEOTIDE SEQUENCE [LARGE SCALE GENOMIC DNA]</scope>
    <source>
        <strain evidence="10">UoL-WK</strain>
    </source>
</reference>
<comment type="cofactor">
    <cofactor evidence="8">
        <name>Zn(2+)</name>
        <dbReference type="ChEBI" id="CHEBI:29105"/>
    </cofactor>
</comment>
<evidence type="ECO:0000256" key="7">
    <source>
        <dbReference type="PIRSR" id="PIRSR608901-1"/>
    </source>
</evidence>
<feature type="transmembrane region" description="Helical" evidence="9">
    <location>
        <begin position="66"/>
        <end position="84"/>
    </location>
</feature>
<dbReference type="Proteomes" id="UP000285301">
    <property type="component" value="Unassembled WGS sequence"/>
</dbReference>
<comment type="subcellular location">
    <subcellularLocation>
        <location evidence="1">Membrane</location>
        <topology evidence="1">Multi-pass membrane protein</topology>
    </subcellularLocation>
</comment>
<feature type="transmembrane region" description="Helical" evidence="9">
    <location>
        <begin position="233"/>
        <end position="252"/>
    </location>
</feature>
<evidence type="ECO:0000256" key="4">
    <source>
        <dbReference type="ARBA" id="ARBA00022801"/>
    </source>
</evidence>
<dbReference type="OrthoDB" id="187171at2759"/>
<dbReference type="AlphaFoldDB" id="A0A3S3P9Q0"/>
<comment type="similarity">
    <text evidence="2 9">Belongs to the alkaline ceramidase family.</text>
</comment>
<dbReference type="GO" id="GO:0016020">
    <property type="term" value="C:membrane"/>
    <property type="evidence" value="ECO:0007669"/>
    <property type="project" value="UniProtKB-SubCell"/>
</dbReference>
<proteinExistence type="inferred from homology"/>
<feature type="transmembrane region" description="Helical" evidence="9">
    <location>
        <begin position="34"/>
        <end position="54"/>
    </location>
</feature>
<evidence type="ECO:0000256" key="5">
    <source>
        <dbReference type="ARBA" id="ARBA00022989"/>
    </source>
</evidence>
<feature type="binding site" evidence="8">
    <location>
        <position position="231"/>
    </location>
    <ligand>
        <name>Zn(2+)</name>
        <dbReference type="ChEBI" id="CHEBI:29105"/>
        <note>catalytic</note>
    </ligand>
</feature>
<feature type="transmembrane region" description="Helical" evidence="9">
    <location>
        <begin position="96"/>
        <end position="114"/>
    </location>
</feature>
<keyword evidence="3 9" id="KW-0812">Transmembrane</keyword>
<keyword evidence="7" id="KW-0479">Metal-binding</keyword>
<feature type="binding site" evidence="8">
    <location>
        <position position="235"/>
    </location>
    <ligand>
        <name>Zn(2+)</name>
        <dbReference type="ChEBI" id="CHEBI:29105"/>
        <note>catalytic</note>
    </ligand>
</feature>
<dbReference type="EC" id="3.5.1.-" evidence="9"/>
<evidence type="ECO:0000313" key="10">
    <source>
        <dbReference type="EMBL" id="RWS04167.1"/>
    </source>
</evidence>
<evidence type="ECO:0000313" key="11">
    <source>
        <dbReference type="Proteomes" id="UP000285301"/>
    </source>
</evidence>
<feature type="transmembrane region" description="Helical" evidence="9">
    <location>
        <begin position="126"/>
        <end position="144"/>
    </location>
</feature>
<evidence type="ECO:0000256" key="8">
    <source>
        <dbReference type="PIRSR" id="PIRSR608901-2"/>
    </source>
</evidence>
<keyword evidence="5 9" id="KW-1133">Transmembrane helix</keyword>
<dbReference type="PANTHER" id="PTHR46139">
    <property type="entry name" value="ALKALINE CERAMIDASE"/>
    <property type="match status" value="1"/>
</dbReference>
<sequence>MSNKLPLAYSLQRGTSPVDWCEANYRFSPIIAEYYNTISSFFFVLLPLILIYLFKQYAKTVNRGIYIIWTLFAIVGFSSAYFHATLSLFGQLLDELSILWLAAAAFGMWVPRRHYPCWLNKDRQQFQLLVFIISFVGTMLAWVYPWINSFALMCLAVPIFYFLIEELKLYAESNSIIDCNFKFKSFKRCRNARVKRLGIRCAILWPFALTCWLSDRIFCDLWASLDFPYLHGAWHILVAITAYTICVLFAYFDANNEHPEKIPILKYWPSDNFELGVPYVSLKKQIDQIQ</sequence>
<dbReference type="GO" id="GO:0046514">
    <property type="term" value="P:ceramide catabolic process"/>
    <property type="evidence" value="ECO:0007669"/>
    <property type="project" value="TreeGrafter"/>
</dbReference>
<organism evidence="10 11">
    <name type="scientific">Dinothrombium tinctorium</name>
    <dbReference type="NCBI Taxonomy" id="1965070"/>
    <lineage>
        <taxon>Eukaryota</taxon>
        <taxon>Metazoa</taxon>
        <taxon>Ecdysozoa</taxon>
        <taxon>Arthropoda</taxon>
        <taxon>Chelicerata</taxon>
        <taxon>Arachnida</taxon>
        <taxon>Acari</taxon>
        <taxon>Acariformes</taxon>
        <taxon>Trombidiformes</taxon>
        <taxon>Prostigmata</taxon>
        <taxon>Anystina</taxon>
        <taxon>Parasitengona</taxon>
        <taxon>Trombidioidea</taxon>
        <taxon>Trombidiidae</taxon>
        <taxon>Dinothrombium</taxon>
    </lineage>
</organism>
<dbReference type="Pfam" id="PF05875">
    <property type="entry name" value="Ceramidase"/>
    <property type="match status" value="1"/>
</dbReference>
<evidence type="ECO:0000256" key="1">
    <source>
        <dbReference type="ARBA" id="ARBA00004141"/>
    </source>
</evidence>
<comment type="function">
    <text evidence="9">Hydrolyzes the sphingolipid ceramide into sphingosine and free fatty acid.</text>
</comment>
<evidence type="ECO:0000256" key="6">
    <source>
        <dbReference type="ARBA" id="ARBA00023136"/>
    </source>
</evidence>
<feature type="binding site" evidence="7">
    <location>
        <position position="20"/>
    </location>
    <ligand>
        <name>Ca(2+)</name>
        <dbReference type="ChEBI" id="CHEBI:29108"/>
    </ligand>
</feature>
<dbReference type="GO" id="GO:0016811">
    <property type="term" value="F:hydrolase activity, acting on carbon-nitrogen (but not peptide) bonds, in linear amides"/>
    <property type="evidence" value="ECO:0007669"/>
    <property type="project" value="InterPro"/>
</dbReference>
<keyword evidence="4 9" id="KW-0378">Hydrolase</keyword>
<name>A0A3S3P9Q0_9ACAR</name>
<evidence type="ECO:0000256" key="3">
    <source>
        <dbReference type="ARBA" id="ARBA00022692"/>
    </source>
</evidence>
<accession>A0A3S3P9Q0</accession>
<keyword evidence="8" id="KW-0862">Zinc</keyword>
<keyword evidence="9" id="KW-0443">Lipid metabolism</keyword>
<feature type="transmembrane region" description="Helical" evidence="9">
    <location>
        <begin position="197"/>
        <end position="213"/>
    </location>
</feature>
<feature type="transmembrane region" description="Helical" evidence="9">
    <location>
        <begin position="150"/>
        <end position="167"/>
    </location>
</feature>
<evidence type="ECO:0000256" key="9">
    <source>
        <dbReference type="RuleBase" id="RU364079"/>
    </source>
</evidence>
<keyword evidence="7" id="KW-0106">Calcium</keyword>
<feature type="binding site" evidence="7">
    <location>
        <position position="19"/>
    </location>
    <ligand>
        <name>Ca(2+)</name>
        <dbReference type="ChEBI" id="CHEBI:29108"/>
    </ligand>
</feature>
<dbReference type="STRING" id="1965070.A0A3S3P9Q0"/>
<keyword evidence="11" id="KW-1185">Reference proteome</keyword>
<dbReference type="InterPro" id="IPR008901">
    <property type="entry name" value="ACER"/>
</dbReference>
<keyword evidence="6 9" id="KW-0472">Membrane</keyword>
<feature type="binding site" evidence="7">
    <location>
        <position position="24"/>
    </location>
    <ligand>
        <name>Ca(2+)</name>
        <dbReference type="ChEBI" id="CHEBI:29108"/>
    </ligand>
</feature>
<comment type="caution">
    <text evidence="10">The sequence shown here is derived from an EMBL/GenBank/DDBJ whole genome shotgun (WGS) entry which is preliminary data.</text>
</comment>
<evidence type="ECO:0000256" key="2">
    <source>
        <dbReference type="ARBA" id="ARBA00009780"/>
    </source>
</evidence>
<dbReference type="PANTHER" id="PTHR46139:SF3">
    <property type="entry name" value="ALKALINE CERAMIDASE"/>
    <property type="match status" value="1"/>
</dbReference>
<protein>
    <recommendedName>
        <fullName evidence="9">Alkaline ceramidase</fullName>
        <ecNumber evidence="9">3.5.1.-</ecNumber>
    </recommendedName>
</protein>
<feature type="binding site" evidence="7">
    <location>
        <position position="22"/>
    </location>
    <ligand>
        <name>Ca(2+)</name>
        <dbReference type="ChEBI" id="CHEBI:29108"/>
    </ligand>
</feature>
<feature type="binding site" evidence="7">
    <location>
        <position position="33"/>
    </location>
    <ligand>
        <name>Ca(2+)</name>
        <dbReference type="ChEBI" id="CHEBI:29108"/>
    </ligand>
</feature>
<gene>
    <name evidence="10" type="ORF">B4U79_12234</name>
</gene>
<feature type="binding site" evidence="8">
    <location>
        <position position="83"/>
    </location>
    <ligand>
        <name>Zn(2+)</name>
        <dbReference type="ChEBI" id="CHEBI:29105"/>
        <note>catalytic</note>
    </ligand>
</feature>